<reference evidence="18 20" key="2">
    <citation type="submission" date="2018-03" db="EMBL/GenBank/DDBJ databases">
        <authorList>
            <person name="Fogelqvist J."/>
        </authorList>
    </citation>
    <scope>NUCLEOTIDE SEQUENCE [LARGE SCALE GENOMIC DNA]</scope>
</reference>
<feature type="domain" description="Orotidine 5'-phosphate decarboxylase" evidence="16">
    <location>
        <begin position="245"/>
        <end position="464"/>
    </location>
</feature>
<keyword evidence="11" id="KW-0665">Pyrimidine biosynthesis</keyword>
<dbReference type="Gene3D" id="3.40.50.2020">
    <property type="match status" value="1"/>
</dbReference>
<dbReference type="Pfam" id="PF00156">
    <property type="entry name" value="Pribosyltran"/>
    <property type="match status" value="1"/>
</dbReference>
<feature type="binding site" evidence="15">
    <location>
        <position position="448"/>
    </location>
    <ligand>
        <name>substrate</name>
    </ligand>
</feature>
<dbReference type="InterPro" id="IPR029057">
    <property type="entry name" value="PRTase-like"/>
</dbReference>
<dbReference type="EC" id="4.1.1.23" evidence="6"/>
<keyword evidence="9" id="KW-0808">Transferase</keyword>
<evidence type="ECO:0000256" key="2">
    <source>
        <dbReference type="ARBA" id="ARBA00004889"/>
    </source>
</evidence>
<feature type="binding site" evidence="15">
    <location>
        <position position="273"/>
    </location>
    <ligand>
        <name>substrate</name>
    </ligand>
</feature>
<keyword evidence="8" id="KW-0328">Glycosyltransferase</keyword>
<dbReference type="NCBIfam" id="TIGR00336">
    <property type="entry name" value="pyrE"/>
    <property type="match status" value="1"/>
</dbReference>
<evidence type="ECO:0000256" key="5">
    <source>
        <dbReference type="ARBA" id="ARBA00011971"/>
    </source>
</evidence>
<dbReference type="OMA" id="SAKHVCG"/>
<dbReference type="InterPro" id="IPR000836">
    <property type="entry name" value="PRTase_dom"/>
</dbReference>
<evidence type="ECO:0000256" key="7">
    <source>
        <dbReference type="ARBA" id="ARBA00015047"/>
    </source>
</evidence>
<feature type="active site" description="For OMPdecase activity" evidence="14">
    <location>
        <position position="309"/>
    </location>
</feature>
<dbReference type="InterPro" id="IPR013785">
    <property type="entry name" value="Aldolase_TIM"/>
</dbReference>
<dbReference type="FunFam" id="3.40.50.2020:FF:000025">
    <property type="entry name" value="Uridine monophosphate synthetase"/>
    <property type="match status" value="1"/>
</dbReference>
<evidence type="ECO:0000256" key="3">
    <source>
        <dbReference type="ARBA" id="ARBA00006221"/>
    </source>
</evidence>
<dbReference type="EMBL" id="CDSF01000035">
    <property type="protein sequence ID" value="CEO95840.1"/>
    <property type="molecule type" value="Genomic_DNA"/>
</dbReference>
<keyword evidence="18" id="KW-0496">Mitochondrion</keyword>
<keyword evidence="13" id="KW-0511">Multifunctional enzyme</keyword>
<dbReference type="PANTHER" id="PTHR19278:SF9">
    <property type="entry name" value="URIDINE 5'-MONOPHOSPHATE SYNTHASE"/>
    <property type="match status" value="1"/>
</dbReference>
<dbReference type="InterPro" id="IPR004467">
    <property type="entry name" value="Or_phspho_trans_dom"/>
</dbReference>
<evidence type="ECO:0000256" key="6">
    <source>
        <dbReference type="ARBA" id="ARBA00012321"/>
    </source>
</evidence>
<evidence type="ECO:0000256" key="11">
    <source>
        <dbReference type="ARBA" id="ARBA00022975"/>
    </source>
</evidence>
<evidence type="ECO:0000256" key="9">
    <source>
        <dbReference type="ARBA" id="ARBA00022679"/>
    </source>
</evidence>
<dbReference type="InterPro" id="IPR014732">
    <property type="entry name" value="OMPdecase"/>
</dbReference>
<dbReference type="HAMAP" id="MF_01208">
    <property type="entry name" value="PyrE"/>
    <property type="match status" value="1"/>
</dbReference>
<evidence type="ECO:0000313" key="17">
    <source>
        <dbReference type="EMBL" id="CEO95840.1"/>
    </source>
</evidence>
<dbReference type="CDD" id="cd04725">
    <property type="entry name" value="OMP_decarboxylase_like"/>
    <property type="match status" value="1"/>
</dbReference>
<evidence type="ECO:0000313" key="20">
    <source>
        <dbReference type="Proteomes" id="UP000290189"/>
    </source>
</evidence>
<keyword evidence="10" id="KW-0210">Decarboxylase</keyword>
<evidence type="ECO:0000256" key="13">
    <source>
        <dbReference type="ARBA" id="ARBA00023268"/>
    </source>
</evidence>
<dbReference type="SUPFAM" id="SSF53271">
    <property type="entry name" value="PRTase-like"/>
    <property type="match status" value="1"/>
</dbReference>
<evidence type="ECO:0000256" key="12">
    <source>
        <dbReference type="ARBA" id="ARBA00023239"/>
    </source>
</evidence>
<keyword evidence="12" id="KW-0456">Lyase</keyword>
<dbReference type="Gene3D" id="3.20.20.70">
    <property type="entry name" value="Aldolase class I"/>
    <property type="match status" value="1"/>
</dbReference>
<dbReference type="InterPro" id="IPR001754">
    <property type="entry name" value="OMPdeCOase_dom"/>
</dbReference>
<dbReference type="STRING" id="37360.A0A0G4IL64"/>
<dbReference type="PANTHER" id="PTHR19278">
    <property type="entry name" value="OROTATE PHOSPHORIBOSYLTRANSFERASE"/>
    <property type="match status" value="1"/>
</dbReference>
<dbReference type="UniPathway" id="UPA00070">
    <property type="reaction ID" value="UER00119"/>
</dbReference>
<dbReference type="GO" id="GO:0044205">
    <property type="term" value="P:'de novo' UMP biosynthetic process"/>
    <property type="evidence" value="ECO:0007669"/>
    <property type="project" value="UniProtKB-UniPathway"/>
</dbReference>
<dbReference type="GO" id="GO:0004590">
    <property type="term" value="F:orotidine-5'-phosphate decarboxylase activity"/>
    <property type="evidence" value="ECO:0007669"/>
    <property type="project" value="UniProtKB-EC"/>
</dbReference>
<dbReference type="InterPro" id="IPR011060">
    <property type="entry name" value="RibuloseP-bd_barrel"/>
</dbReference>
<feature type="binding site" evidence="15">
    <location>
        <position position="370"/>
    </location>
    <ligand>
        <name>substrate</name>
    </ligand>
</feature>
<feature type="binding site" evidence="15">
    <location>
        <position position="449"/>
    </location>
    <ligand>
        <name>substrate</name>
    </ligand>
</feature>
<evidence type="ECO:0000256" key="14">
    <source>
        <dbReference type="PIRSR" id="PIRSR614732-1"/>
    </source>
</evidence>
<dbReference type="SUPFAM" id="SSF51366">
    <property type="entry name" value="Ribulose-phoshate binding barrel"/>
    <property type="match status" value="1"/>
</dbReference>
<feature type="active site" description="For OMPdecase activity" evidence="14">
    <location>
        <position position="306"/>
    </location>
</feature>
<feature type="active site" description="For OMPdecase activity" evidence="14">
    <location>
        <position position="304"/>
    </location>
</feature>
<dbReference type="GO" id="GO:0004588">
    <property type="term" value="F:orotate phosphoribosyltransferase activity"/>
    <property type="evidence" value="ECO:0007669"/>
    <property type="project" value="UniProtKB-EC"/>
</dbReference>
<dbReference type="OrthoDB" id="10263753at2759"/>
<accession>A0A0G4IL64</accession>
<proteinExistence type="inferred from homology"/>
<sequence>MGVSDATQALIVGLHEAGAFRFDGPYTLKSGISSPFYLDLRVLVSRPALLKLASEAIWDAVASSQFDVVCGVPYTALPIATALSIEHNVPMVMKRKEGSKAYGTKKSIEGEIKPGHRCLVIEDLVTSGASVFETIEPLVDHGLIVSDVAVILDRQQGGRSHIESKGVRLHAVATITDVMAVLLDRQIVSSQTVSDVAAFVEANQVPAPSSSPFNVLSLSYAARVPLATNAIARRLLELMDEKKTNLCLSADVLTASQLVAIANALGPYICMLKTHVDIVSDFTGDLGAQLRDCAQRHRFLIWEDRKFADIGSTVAQQFAGGVYQIASWADVTDAHAISGPGVIDGLKKGLDDCKGGGGVCRGLFLLAEMSSAGNLATPSYCEATVAMGESRPDFVAGFVSMRAVSRTPGMVHVTPGVQLEQGGDSLGQVYRTPARVIGELGSDVIIVGRGILESANRVQSAIAYRNAGWEAYRSRLSLHASV</sequence>
<dbReference type="Pfam" id="PF00215">
    <property type="entry name" value="OMPdecase"/>
    <property type="match status" value="1"/>
</dbReference>
<keyword evidence="19" id="KW-1185">Reference proteome</keyword>
<dbReference type="EC" id="2.4.2.10" evidence="5"/>
<dbReference type="Proteomes" id="UP000039324">
    <property type="component" value="Unassembled WGS sequence"/>
</dbReference>
<dbReference type="GO" id="GO:0006207">
    <property type="term" value="P:'de novo' pyrimidine nucleobase biosynthetic process"/>
    <property type="evidence" value="ECO:0007669"/>
    <property type="project" value="InterPro"/>
</dbReference>
<comment type="pathway">
    <text evidence="2">Pyrimidine metabolism; UMP biosynthesis via de novo pathway; UMP from orotate: step 1/2.</text>
</comment>
<comment type="similarity">
    <text evidence="3">In the N-terminal section; belongs to the purine/pyrimidine phosphoribosyltransferase family.</text>
</comment>
<evidence type="ECO:0000259" key="16">
    <source>
        <dbReference type="SMART" id="SM00934"/>
    </source>
</evidence>
<geneLocation type="mitochondrion" evidence="18"/>
<feature type="binding site" evidence="15">
    <location>
        <position position="428"/>
    </location>
    <ligand>
        <name>substrate</name>
    </ligand>
</feature>
<organism evidence="17 19">
    <name type="scientific">Plasmodiophora brassicae</name>
    <name type="common">Clubroot disease agent</name>
    <dbReference type="NCBI Taxonomy" id="37360"/>
    <lineage>
        <taxon>Eukaryota</taxon>
        <taxon>Sar</taxon>
        <taxon>Rhizaria</taxon>
        <taxon>Endomyxa</taxon>
        <taxon>Phytomyxea</taxon>
        <taxon>Plasmodiophorida</taxon>
        <taxon>Plasmodiophoridae</taxon>
        <taxon>Plasmodiophora</taxon>
    </lineage>
</organism>
<dbReference type="SMART" id="SM00934">
    <property type="entry name" value="OMPdecase"/>
    <property type="match status" value="1"/>
</dbReference>
<evidence type="ECO:0000256" key="10">
    <source>
        <dbReference type="ARBA" id="ARBA00022793"/>
    </source>
</evidence>
<comment type="pathway">
    <text evidence="1">Pyrimidine metabolism; UMP biosynthesis via de novo pathway; UMP from orotate: step 2/2.</text>
</comment>
<evidence type="ECO:0000256" key="1">
    <source>
        <dbReference type="ARBA" id="ARBA00004861"/>
    </source>
</evidence>
<dbReference type="AlphaFoldDB" id="A0A0G4IL64"/>
<dbReference type="FunFam" id="3.20.20.70:FF:000114">
    <property type="entry name" value="Decarboxylase,orotidine phosphate"/>
    <property type="match status" value="1"/>
</dbReference>
<reference evidence="17 19" key="1">
    <citation type="submission" date="2015-02" db="EMBL/GenBank/DDBJ databases">
        <authorList>
            <person name="Chooi Y.-H."/>
        </authorList>
    </citation>
    <scope>NUCLEOTIDE SEQUENCE [LARGE SCALE GENOMIC DNA]</scope>
    <source>
        <strain evidence="17">E3</strain>
    </source>
</reference>
<name>A0A0G4IL64_PLABS</name>
<evidence type="ECO:0000313" key="18">
    <source>
        <dbReference type="EMBL" id="SPR00117.1"/>
    </source>
</evidence>
<feature type="binding site" evidence="15">
    <location>
        <position position="251"/>
    </location>
    <ligand>
        <name>substrate</name>
    </ligand>
</feature>
<dbReference type="Proteomes" id="UP000290189">
    <property type="component" value="Unassembled WGS sequence"/>
</dbReference>
<dbReference type="CDD" id="cd06223">
    <property type="entry name" value="PRTases_typeI"/>
    <property type="match status" value="1"/>
</dbReference>
<comment type="similarity">
    <text evidence="4">In the C-terminal section; belongs to the OMP decarboxylase family.</text>
</comment>
<dbReference type="NCBIfam" id="TIGR01740">
    <property type="entry name" value="pyrF"/>
    <property type="match status" value="1"/>
</dbReference>
<evidence type="ECO:0000256" key="15">
    <source>
        <dbReference type="PIRSR" id="PIRSR614732-2"/>
    </source>
</evidence>
<gene>
    <name evidence="17" type="ORF">PBRA_004553</name>
    <name evidence="18" type="ORF">PLBR_LOCUS7332</name>
</gene>
<dbReference type="EMBL" id="OVEO01000013">
    <property type="protein sequence ID" value="SPR00117.1"/>
    <property type="molecule type" value="Genomic_DNA"/>
</dbReference>
<evidence type="ECO:0000256" key="4">
    <source>
        <dbReference type="ARBA" id="ARBA00009769"/>
    </source>
</evidence>
<dbReference type="InterPro" id="IPR023031">
    <property type="entry name" value="OPRT"/>
</dbReference>
<evidence type="ECO:0000313" key="19">
    <source>
        <dbReference type="Proteomes" id="UP000039324"/>
    </source>
</evidence>
<evidence type="ECO:0000256" key="8">
    <source>
        <dbReference type="ARBA" id="ARBA00022676"/>
    </source>
</evidence>
<protein>
    <recommendedName>
        <fullName evidence="7">Uridine 5'-monophosphate synthase</fullName>
        <ecNumber evidence="5">2.4.2.10</ecNumber>
        <ecNumber evidence="6">4.1.1.23</ecNumber>
    </recommendedName>
</protein>